<evidence type="ECO:0000313" key="1">
    <source>
        <dbReference type="EMBL" id="CAB0015356.1"/>
    </source>
</evidence>
<accession>A0A6H5HLX0</accession>
<feature type="non-terminal residue" evidence="1">
    <location>
        <position position="65"/>
    </location>
</feature>
<protein>
    <submittedName>
        <fullName evidence="1">Uncharacterized protein</fullName>
    </submittedName>
</protein>
<proteinExistence type="predicted"/>
<dbReference type="EMBL" id="CADCXU010028939">
    <property type="protein sequence ID" value="CAB0015356.1"/>
    <property type="molecule type" value="Genomic_DNA"/>
</dbReference>
<dbReference type="Proteomes" id="UP000479000">
    <property type="component" value="Unassembled WGS sequence"/>
</dbReference>
<feature type="non-terminal residue" evidence="1">
    <location>
        <position position="1"/>
    </location>
</feature>
<evidence type="ECO:0000313" key="2">
    <source>
        <dbReference type="Proteomes" id="UP000479000"/>
    </source>
</evidence>
<reference evidence="1 2" key="1">
    <citation type="submission" date="2020-02" db="EMBL/GenBank/DDBJ databases">
        <authorList>
            <person name="Ferguson B K."/>
        </authorList>
    </citation>
    <scope>NUCLEOTIDE SEQUENCE [LARGE SCALE GENOMIC DNA]</scope>
</reference>
<sequence>MVSCLFLKKKKAFDSKERVSKKINTSLAHGTYVKRDLRSRKSKTYTRELRSAAAFITLTFTAINC</sequence>
<organism evidence="1 2">
    <name type="scientific">Nesidiocoris tenuis</name>
    <dbReference type="NCBI Taxonomy" id="355587"/>
    <lineage>
        <taxon>Eukaryota</taxon>
        <taxon>Metazoa</taxon>
        <taxon>Ecdysozoa</taxon>
        <taxon>Arthropoda</taxon>
        <taxon>Hexapoda</taxon>
        <taxon>Insecta</taxon>
        <taxon>Pterygota</taxon>
        <taxon>Neoptera</taxon>
        <taxon>Paraneoptera</taxon>
        <taxon>Hemiptera</taxon>
        <taxon>Heteroptera</taxon>
        <taxon>Panheteroptera</taxon>
        <taxon>Cimicomorpha</taxon>
        <taxon>Miridae</taxon>
        <taxon>Dicyphina</taxon>
        <taxon>Nesidiocoris</taxon>
    </lineage>
</organism>
<keyword evidence="2" id="KW-1185">Reference proteome</keyword>
<name>A0A6H5HLX0_9HEMI</name>
<gene>
    <name evidence="1" type="ORF">NTEN_LOCUS19696</name>
</gene>
<dbReference type="AlphaFoldDB" id="A0A6H5HLX0"/>